<sequence>MPRQSALRVTSTSNIAKLLVSPTFEVQNAVARVMAFAAEIEGLTGDLIAALTQTRPSAKDKGFLRTRDAALRVFKTHKFLRTNHFEIEKSLVGLQERFHVSNRDALAGELKARLDLLPEHPFKWYPETLHLLLELSDQPTYNTRLEDISRLDAEDNGEAQLRWEDIAREDGWAQDSDIWDSINYSDESGDEIFEGGAGEESDDSSNFGGDVPLGRTAEDLIIHPEDNAALEAVVKQQQWKQEEPTQDPSRRAHKIGLSEMQALRDVLFMLQGLRTTLFDVNGAPDPAFQISNIAWQTHKSVLTAFSEAGGYISILRRFSAQREKEPQLQALQDCVTERVRVLDRRLVHIQERLANPADQVVVSLIAAKEELIPVLEPLFQLSGVILKVQQNPTSDNFRYLELLFDESSMAQLTGNQQLYEFLARIFLECFTVYLREIRSWVEEGRLLPSDEAFFIYNGAKDVPLGGIWQHRFKLRRTKDGQLLAPNFIYPAADKIYTTGKSIVILRLLGHLKVEDSLRGHQEQILTYESICPPGFESAPFPDLFNMALGQWIDRKYTAVSSALKTAIFDECSFEAALQALHSVYLMSDGAAAASFCERLFVKLDAKDTNWHDRRALTTSAQDAFAGTVEASRLSVNVDTAGSHQVSATEARSSVTAALPLIQVVYRAEWPVQMILSEQSTAYYQSVFTFLLQIKRAAYALHKAKLLDDLRSEDEADDAEIEARGLFYAARSSLVWFCDTLQTYLATVVVIPQTARMQRFVASNKTAVTQPVPVKRESKPKQYTIEVPPAAPRYLSTNKQDTVHRDPFNKGLFSGHADFFPWTGRHHEDEWSTEAIQKGTWDRGSQNETSSARLAVYPSLKQKTGLNALSTIFMGVLNQRRNRGQITAPSTFKPPPRVTLTDTKREVWLKDLANPTISLRRLSRTIPHGIRGRTLLDQCLNKNVPTERAVWLAKCVGANEIRAFKRKGVTGALVMGNELKWIRDWTIFVEQFVDSVVSSVGEPNWKQRVTYSIRLATVLYSEHLLDRDHYLEWIVSGLENSSQAKLPMWILIAQICWTDILRSRKPGRRLVFALLNHLNTIFNDPDRDILIPLSNQLVSLLKSLVANNPESFIQPLQWLKYRECLSGFLPTDEYALQQAYRSINQRNSELLVSSTASPPVGGKEHLVKLLDATLHGKVDRELPLKCWSASEDKTQILKTVVEWVTSFHRPGIEKIYTAANLLRSWGSFRANTTGAILDTLDSIHPDDVVRKQAVYRLVTELARTGHFSVSQYIQWLIARGNCHTAADIEDTGPCASRLLVELPVYCMSEDRKMNRANLLRRAANYDVADEARDIDIAIKCVSQTVGLPTGTNNENDESLPCKPIPLRKLINRIKSSSFALKSAVGAHLRDAIQNLLPPRLDAEVSLNIFTATRTILEATGDFSMLGDVIKSCAKISNIEVLAACVDTINVNLQVLLAAVSREHGLVARPLLAALSSLAQRMPNQTEMAQNLQQELTQTDRSNPIDACSPVSDNMVSQASSPEGEVSEQIDKLLATGNSVDHPTMNRLFRNIAPRLEAGWNKLDANRRVYASLLARLRIFDTQHFDKLMSDWVSHIRSLKERPALLELIPLLVSLGCLTMVTVLHTANASPVAANVNAVDSDPPRGSAIYLQELLQLILHKLPKENPLTTEESYRFVVYQQSAKIEHSKALLLLIRNAVQEYSILRNRSTTTSLPLDDRTCQDDVLEALRFLVVADSTAAAEALSIKDLAPEASALVRTVTAKLLAPGDDNTQSSSFDKILGLANELTMPFCQLSLNMELSLAQESQNTGVAAGEQQESQFDVFARAMDSAIEARNIMWTGMLPCLSDEITQHLRSQAHGRFLDMIPSSKASNFAELATSEDRIQLAKNLLGVIEAIISGQPPSKSAQLTSTLVEKLTDLWEIITVHDATLSAAQDAYILLLL</sequence>
<evidence type="ECO:0000313" key="2">
    <source>
        <dbReference type="Proteomes" id="UP001148737"/>
    </source>
</evidence>
<organism evidence="1 2">
    <name type="scientific">Lecanicillium saksenae</name>
    <dbReference type="NCBI Taxonomy" id="468837"/>
    <lineage>
        <taxon>Eukaryota</taxon>
        <taxon>Fungi</taxon>
        <taxon>Dikarya</taxon>
        <taxon>Ascomycota</taxon>
        <taxon>Pezizomycotina</taxon>
        <taxon>Sordariomycetes</taxon>
        <taxon>Hypocreomycetidae</taxon>
        <taxon>Hypocreales</taxon>
        <taxon>Cordycipitaceae</taxon>
        <taxon>Lecanicillium</taxon>
    </lineage>
</organism>
<comment type="caution">
    <text evidence="1">The sequence shown here is derived from an EMBL/GenBank/DDBJ whole genome shotgun (WGS) entry which is preliminary data.</text>
</comment>
<reference evidence="1" key="1">
    <citation type="submission" date="2022-07" db="EMBL/GenBank/DDBJ databases">
        <title>Genome Sequence of Lecanicillium saksenae.</title>
        <authorList>
            <person name="Buettner E."/>
        </authorList>
    </citation>
    <scope>NUCLEOTIDE SEQUENCE</scope>
    <source>
        <strain evidence="1">VT-O1</strain>
    </source>
</reference>
<proteinExistence type="predicted"/>
<dbReference type="EMBL" id="JANAKD010001259">
    <property type="protein sequence ID" value="KAJ3481449.1"/>
    <property type="molecule type" value="Genomic_DNA"/>
</dbReference>
<protein>
    <submittedName>
        <fullName evidence="1">Uncharacterized protein</fullName>
    </submittedName>
</protein>
<keyword evidence="2" id="KW-1185">Reference proteome</keyword>
<name>A0ACC1QKT4_9HYPO</name>
<accession>A0ACC1QKT4</accession>
<gene>
    <name evidence="1" type="ORF">NLG97_g7820</name>
</gene>
<evidence type="ECO:0000313" key="1">
    <source>
        <dbReference type="EMBL" id="KAJ3481449.1"/>
    </source>
</evidence>
<dbReference type="Proteomes" id="UP001148737">
    <property type="component" value="Unassembled WGS sequence"/>
</dbReference>